<evidence type="ECO:0000313" key="6">
    <source>
        <dbReference type="EMBL" id="GAA2625134.1"/>
    </source>
</evidence>
<protein>
    <submittedName>
        <fullName evidence="6">TetR family transcriptional regulator</fullName>
    </submittedName>
</protein>
<evidence type="ECO:0000256" key="2">
    <source>
        <dbReference type="ARBA" id="ARBA00023125"/>
    </source>
</evidence>
<feature type="DNA-binding region" description="H-T-H motif" evidence="4">
    <location>
        <begin position="29"/>
        <end position="48"/>
    </location>
</feature>
<reference evidence="6 7" key="1">
    <citation type="journal article" date="2019" name="Int. J. Syst. Evol. Microbiol.">
        <title>The Global Catalogue of Microorganisms (GCM) 10K type strain sequencing project: providing services to taxonomists for standard genome sequencing and annotation.</title>
        <authorList>
            <consortium name="The Broad Institute Genomics Platform"/>
            <consortium name="The Broad Institute Genome Sequencing Center for Infectious Disease"/>
            <person name="Wu L."/>
            <person name="Ma J."/>
        </authorList>
    </citation>
    <scope>NUCLEOTIDE SEQUENCE [LARGE SCALE GENOMIC DNA]</scope>
    <source>
        <strain evidence="6 7">JCM 6833</strain>
    </source>
</reference>
<gene>
    <name evidence="6" type="ORF">GCM10010411_72150</name>
</gene>
<evidence type="ECO:0000259" key="5">
    <source>
        <dbReference type="PROSITE" id="PS50977"/>
    </source>
</evidence>
<name>A0ABN3QGJ9_9ACTN</name>
<dbReference type="Proteomes" id="UP001501509">
    <property type="component" value="Unassembled WGS sequence"/>
</dbReference>
<keyword evidence="3" id="KW-0804">Transcription</keyword>
<evidence type="ECO:0000256" key="4">
    <source>
        <dbReference type="PROSITE-ProRule" id="PRU00335"/>
    </source>
</evidence>
<evidence type="ECO:0000256" key="1">
    <source>
        <dbReference type="ARBA" id="ARBA00023015"/>
    </source>
</evidence>
<dbReference type="PANTHER" id="PTHR30055">
    <property type="entry name" value="HTH-TYPE TRANSCRIPTIONAL REGULATOR RUTR"/>
    <property type="match status" value="1"/>
</dbReference>
<dbReference type="PROSITE" id="PS50977">
    <property type="entry name" value="HTH_TETR_2"/>
    <property type="match status" value="1"/>
</dbReference>
<proteinExistence type="predicted"/>
<comment type="caution">
    <text evidence="6">The sequence shown here is derived from an EMBL/GenBank/DDBJ whole genome shotgun (WGS) entry which is preliminary data.</text>
</comment>
<dbReference type="RefSeq" id="WP_344546983.1">
    <property type="nucleotide sequence ID" value="NZ_BAAATD010000012.1"/>
</dbReference>
<evidence type="ECO:0000256" key="3">
    <source>
        <dbReference type="ARBA" id="ARBA00023163"/>
    </source>
</evidence>
<dbReference type="InterPro" id="IPR050109">
    <property type="entry name" value="HTH-type_TetR-like_transc_reg"/>
</dbReference>
<accession>A0ABN3QGJ9</accession>
<keyword evidence="2 4" id="KW-0238">DNA-binding</keyword>
<dbReference type="InterPro" id="IPR009057">
    <property type="entry name" value="Homeodomain-like_sf"/>
</dbReference>
<dbReference type="PANTHER" id="PTHR30055:SF234">
    <property type="entry name" value="HTH-TYPE TRANSCRIPTIONAL REGULATOR BETI"/>
    <property type="match status" value="1"/>
</dbReference>
<keyword evidence="7" id="KW-1185">Reference proteome</keyword>
<dbReference type="InterPro" id="IPR001647">
    <property type="entry name" value="HTH_TetR"/>
</dbReference>
<keyword evidence="1" id="KW-0805">Transcription regulation</keyword>
<sequence>MVRPSRYDSGQFLDAAARLAATGGPPAVTMAAVAREIGAPSGSVYHRFPDRAALLSELWLRALERFHAAYLPALDDPADPRAGAVAASREMVRFCRDQPLDAVVLGHGAADFGKDTWPPEAVERLDRANAKVMGAVKTLARRLGAQDMISRERVQLAVIDLPYALVQRYLRDGDPLPPHAIALAADCTDAVLRDL</sequence>
<evidence type="ECO:0000313" key="7">
    <source>
        <dbReference type="Proteomes" id="UP001501509"/>
    </source>
</evidence>
<organism evidence="6 7">
    <name type="scientific">Actinomadura fulvescens</name>
    <dbReference type="NCBI Taxonomy" id="46160"/>
    <lineage>
        <taxon>Bacteria</taxon>
        <taxon>Bacillati</taxon>
        <taxon>Actinomycetota</taxon>
        <taxon>Actinomycetes</taxon>
        <taxon>Streptosporangiales</taxon>
        <taxon>Thermomonosporaceae</taxon>
        <taxon>Actinomadura</taxon>
    </lineage>
</organism>
<dbReference type="Gene3D" id="1.10.357.10">
    <property type="entry name" value="Tetracycline Repressor, domain 2"/>
    <property type="match status" value="1"/>
</dbReference>
<feature type="domain" description="HTH tetR-type" evidence="5">
    <location>
        <begin position="6"/>
        <end position="66"/>
    </location>
</feature>
<dbReference type="Pfam" id="PF00440">
    <property type="entry name" value="TetR_N"/>
    <property type="match status" value="1"/>
</dbReference>
<dbReference type="SUPFAM" id="SSF46689">
    <property type="entry name" value="Homeodomain-like"/>
    <property type="match status" value="1"/>
</dbReference>
<dbReference type="EMBL" id="BAAATD010000012">
    <property type="protein sequence ID" value="GAA2625134.1"/>
    <property type="molecule type" value="Genomic_DNA"/>
</dbReference>